<feature type="transmembrane region" description="Helical" evidence="1">
    <location>
        <begin position="407"/>
        <end position="431"/>
    </location>
</feature>
<name>A0ABN9PML7_9DINO</name>
<accession>A0ABN9PML7</accession>
<keyword evidence="1" id="KW-0472">Membrane</keyword>
<keyword evidence="2" id="KW-0732">Signal</keyword>
<evidence type="ECO:0000313" key="4">
    <source>
        <dbReference type="Proteomes" id="UP001189429"/>
    </source>
</evidence>
<keyword evidence="4" id="KW-1185">Reference proteome</keyword>
<dbReference type="EMBL" id="CAUYUJ010000838">
    <property type="protein sequence ID" value="CAK0792784.1"/>
    <property type="molecule type" value="Genomic_DNA"/>
</dbReference>
<gene>
    <name evidence="3" type="ORF">PCOR1329_LOCUS3267</name>
</gene>
<protein>
    <submittedName>
        <fullName evidence="3">Uncharacterized protein</fullName>
    </submittedName>
</protein>
<comment type="caution">
    <text evidence="3">The sequence shown here is derived from an EMBL/GenBank/DDBJ whole genome shotgun (WGS) entry which is preliminary data.</text>
</comment>
<proteinExistence type="predicted"/>
<dbReference type="Proteomes" id="UP001189429">
    <property type="component" value="Unassembled WGS sequence"/>
</dbReference>
<feature type="signal peptide" evidence="2">
    <location>
        <begin position="1"/>
        <end position="23"/>
    </location>
</feature>
<evidence type="ECO:0000256" key="2">
    <source>
        <dbReference type="SAM" id="SignalP"/>
    </source>
</evidence>
<feature type="chain" id="PRO_5046216153" evidence="2">
    <location>
        <begin position="24"/>
        <end position="455"/>
    </location>
</feature>
<sequence length="455" mass="49329">MAYFILVRARFVMLSMFLQSSAGHAPNGYNGPLRGEYGFLSQFDGISPEEARMRVRHMQGNFGIMEFQFVNALGGLTVPPDLGADSWTCARDGSVIRRDVLRAYIDEIVFWGGRSWLVIESISTEGGDGGVHSAALRELAMNTMALTADWARSSSPEWADFASALGFSGIHWESSDNFHATASGLLDIPGFLNAAKAVLDSRSMGQTFNFPDGFGWDRQLVVDNVVAFTIWSAWRLTNEEQLLADLPAGSVLVSFPGSDGEHAGEAWNSEEVGKTPLELIMARWKKARCFGDSFLAVGDGLRYVTTDYFPDARPLSDDELEQVVEQVFVNVDSSHCSKLGVPYVDMPEVPEVPPQSVEDDAESTRLQSTVHEIEDRSLFLNPRRARHAGAGRPRMAAGAASPDASAALWPTIIVLVMLGAVVGSATTLVLLKARLPERAGSVGSYAGASSPACRE</sequence>
<organism evidence="3 4">
    <name type="scientific">Prorocentrum cordatum</name>
    <dbReference type="NCBI Taxonomy" id="2364126"/>
    <lineage>
        <taxon>Eukaryota</taxon>
        <taxon>Sar</taxon>
        <taxon>Alveolata</taxon>
        <taxon>Dinophyceae</taxon>
        <taxon>Prorocentrales</taxon>
        <taxon>Prorocentraceae</taxon>
        <taxon>Prorocentrum</taxon>
    </lineage>
</organism>
<evidence type="ECO:0000256" key="1">
    <source>
        <dbReference type="SAM" id="Phobius"/>
    </source>
</evidence>
<evidence type="ECO:0000313" key="3">
    <source>
        <dbReference type="EMBL" id="CAK0792784.1"/>
    </source>
</evidence>
<keyword evidence="1" id="KW-0812">Transmembrane</keyword>
<reference evidence="3" key="1">
    <citation type="submission" date="2023-10" db="EMBL/GenBank/DDBJ databases">
        <authorList>
            <person name="Chen Y."/>
            <person name="Shah S."/>
            <person name="Dougan E. K."/>
            <person name="Thang M."/>
            <person name="Chan C."/>
        </authorList>
    </citation>
    <scope>NUCLEOTIDE SEQUENCE [LARGE SCALE GENOMIC DNA]</scope>
</reference>
<keyword evidence="1" id="KW-1133">Transmembrane helix</keyword>